<feature type="domain" description="Putative metallopeptidase" evidence="3">
    <location>
        <begin position="5"/>
        <end position="284"/>
    </location>
</feature>
<proteinExistence type="predicted"/>
<reference evidence="4 5" key="1">
    <citation type="submission" date="2019-07" db="EMBL/GenBank/DDBJ databases">
        <title>The pathways for chlorine oxyanion respiration interact through the shared metabolite chlorate.</title>
        <authorList>
            <person name="Barnum T.P."/>
            <person name="Cheng Y."/>
            <person name="Hill K.A."/>
            <person name="Lucas L.N."/>
            <person name="Carlson H.K."/>
            <person name="Coates J.D."/>
        </authorList>
    </citation>
    <scope>NUCLEOTIDE SEQUENCE [LARGE SCALE GENOMIC DNA]</scope>
    <source>
        <strain evidence="4 5">BK-1</strain>
    </source>
</reference>
<dbReference type="Pfam" id="PF09967">
    <property type="entry name" value="DUF2201"/>
    <property type="match status" value="1"/>
</dbReference>
<evidence type="ECO:0000259" key="2">
    <source>
        <dbReference type="Pfam" id="PF09967"/>
    </source>
</evidence>
<feature type="compositionally biased region" description="Low complexity" evidence="1">
    <location>
        <begin position="163"/>
        <end position="194"/>
    </location>
</feature>
<evidence type="ECO:0000256" key="1">
    <source>
        <dbReference type="SAM" id="MobiDB-lite"/>
    </source>
</evidence>
<dbReference type="InterPro" id="IPR036465">
    <property type="entry name" value="vWFA_dom_sf"/>
</dbReference>
<keyword evidence="5" id="KW-1185">Reference proteome</keyword>
<dbReference type="RefSeq" id="WP_144358426.1">
    <property type="nucleotide sequence ID" value="NZ_VMNH01000007.1"/>
</dbReference>
<evidence type="ECO:0000313" key="5">
    <source>
        <dbReference type="Proteomes" id="UP000316649"/>
    </source>
</evidence>
<accession>A0A558DRM9</accession>
<feature type="compositionally biased region" description="Basic and acidic residues" evidence="1">
    <location>
        <begin position="135"/>
        <end position="147"/>
    </location>
</feature>
<name>A0A558DRM9_9GAMM</name>
<dbReference type="AlphaFoldDB" id="A0A558DRM9"/>
<dbReference type="PANTHER" id="PTHR38730:SF1">
    <property type="entry name" value="SLL7028 PROTEIN"/>
    <property type="match status" value="1"/>
</dbReference>
<organism evidence="4 5">
    <name type="scientific">Sedimenticola selenatireducens</name>
    <dbReference type="NCBI Taxonomy" id="191960"/>
    <lineage>
        <taxon>Bacteria</taxon>
        <taxon>Pseudomonadati</taxon>
        <taxon>Pseudomonadota</taxon>
        <taxon>Gammaproteobacteria</taxon>
        <taxon>Chromatiales</taxon>
        <taxon>Sedimenticolaceae</taxon>
        <taxon>Sedimenticola</taxon>
    </lineage>
</organism>
<comment type="caution">
    <text evidence="4">The sequence shown here is derived from an EMBL/GenBank/DDBJ whole genome shotgun (WGS) entry which is preliminary data.</text>
</comment>
<sequence length="416" mass="46433">MSELETKLSAARTRLILDKPFLGALVLRLPMIEAEGDWCQTTATDARSFYYNADFINALTLEQTQFVLAHEALHCALSHFARRMNRDKYRWDIACDLAINPLLIAEDLTPCPGALHVVEYDGMTAEEIYPCIDESDHMNTHDHHIYDQGESNPGGSPSGGGNAENEQPSTGQGGQQNQTSNTPHQGQQQQQDAGSSGGEQPPPLTKREQEQLAIQWTQRLAGAHQQAIQAGKMGGALGRMIGHLLQPQIPWRMLLAQYMTATARDDYNWARPSRREGDAILPSLRSNELKVIVGLDTSGSISDEEMKQFVSELDALKGQANARITLLACDAALTEDSPWITEPWEQFQLPREFKGGGGTDFKPVFEWVEQYDENADLLIYFTDAQGHFPEHEPRMPVIWLVKGRAEVPWGQRIQLS</sequence>
<evidence type="ECO:0000259" key="3">
    <source>
        <dbReference type="Pfam" id="PF13203"/>
    </source>
</evidence>
<gene>
    <name evidence="4" type="ORF">FHP88_07560</name>
</gene>
<dbReference type="Pfam" id="PF13203">
    <property type="entry name" value="DUF2201_N"/>
    <property type="match status" value="1"/>
</dbReference>
<dbReference type="InterPro" id="IPR025154">
    <property type="entry name" value="Put_metallopeptidase_dom"/>
</dbReference>
<evidence type="ECO:0008006" key="6">
    <source>
        <dbReference type="Google" id="ProtNLM"/>
    </source>
</evidence>
<protein>
    <recommendedName>
        <fullName evidence="6">Metal-dependent peptidase</fullName>
    </recommendedName>
</protein>
<evidence type="ECO:0000313" key="4">
    <source>
        <dbReference type="EMBL" id="TVO75846.1"/>
    </source>
</evidence>
<dbReference type="InterPro" id="IPR018698">
    <property type="entry name" value="VWA-like_dom"/>
</dbReference>
<dbReference type="EMBL" id="VMNH01000007">
    <property type="protein sequence ID" value="TVO75846.1"/>
    <property type="molecule type" value="Genomic_DNA"/>
</dbReference>
<dbReference type="PANTHER" id="PTHR38730">
    <property type="entry name" value="SLL7028 PROTEIN"/>
    <property type="match status" value="1"/>
</dbReference>
<dbReference type="OrthoDB" id="9761650at2"/>
<dbReference type="SUPFAM" id="SSF53300">
    <property type="entry name" value="vWA-like"/>
    <property type="match status" value="1"/>
</dbReference>
<dbReference type="Proteomes" id="UP000316649">
    <property type="component" value="Unassembled WGS sequence"/>
</dbReference>
<feature type="domain" description="VWA-like" evidence="2">
    <location>
        <begin position="291"/>
        <end position="415"/>
    </location>
</feature>
<feature type="region of interest" description="Disordered" evidence="1">
    <location>
        <begin position="135"/>
        <end position="209"/>
    </location>
</feature>